<feature type="domain" description="ABC transporter" evidence="9">
    <location>
        <begin position="4"/>
        <end position="243"/>
    </location>
</feature>
<dbReference type="InterPro" id="IPR003439">
    <property type="entry name" value="ABC_transporter-like_ATP-bd"/>
</dbReference>
<keyword evidence="3" id="KW-0813">Transport</keyword>
<keyword evidence="4" id="KW-1003">Cell membrane</keyword>
<feature type="domain" description="ABC transporter" evidence="9">
    <location>
        <begin position="316"/>
        <end position="548"/>
    </location>
</feature>
<gene>
    <name evidence="10" type="ORF">ACFFK0_03630</name>
</gene>
<dbReference type="InterPro" id="IPR017871">
    <property type="entry name" value="ABC_transporter-like_CS"/>
</dbReference>
<accession>A0ABV6DFZ4</accession>
<dbReference type="Pfam" id="PF00005">
    <property type="entry name" value="ABC_tran"/>
    <property type="match status" value="2"/>
</dbReference>
<dbReference type="PANTHER" id="PTHR43553">
    <property type="entry name" value="HEAVY METAL TRANSPORTER"/>
    <property type="match status" value="1"/>
</dbReference>
<organism evidence="10 11">
    <name type="scientific">Paenibacillus chartarius</name>
    <dbReference type="NCBI Taxonomy" id="747481"/>
    <lineage>
        <taxon>Bacteria</taxon>
        <taxon>Bacillati</taxon>
        <taxon>Bacillota</taxon>
        <taxon>Bacilli</taxon>
        <taxon>Bacillales</taxon>
        <taxon>Paenibacillaceae</taxon>
        <taxon>Paenibacillus</taxon>
    </lineage>
</organism>
<evidence type="ECO:0000256" key="3">
    <source>
        <dbReference type="ARBA" id="ARBA00022448"/>
    </source>
</evidence>
<comment type="caution">
    <text evidence="10">The sequence shown here is derived from an EMBL/GenBank/DDBJ whole genome shotgun (WGS) entry which is preliminary data.</text>
</comment>
<keyword evidence="6 10" id="KW-0067">ATP-binding</keyword>
<dbReference type="Proteomes" id="UP001589776">
    <property type="component" value="Unassembled WGS sequence"/>
</dbReference>
<evidence type="ECO:0000256" key="4">
    <source>
        <dbReference type="ARBA" id="ARBA00022475"/>
    </source>
</evidence>
<dbReference type="RefSeq" id="WP_377468534.1">
    <property type="nucleotide sequence ID" value="NZ_JBHLWN010000020.1"/>
</dbReference>
<keyword evidence="5" id="KW-0547">Nucleotide-binding</keyword>
<dbReference type="SUPFAM" id="SSF52540">
    <property type="entry name" value="P-loop containing nucleoside triphosphate hydrolases"/>
    <property type="match status" value="2"/>
</dbReference>
<reference evidence="10 11" key="1">
    <citation type="submission" date="2024-09" db="EMBL/GenBank/DDBJ databases">
        <authorList>
            <person name="Sun Q."/>
            <person name="Mori K."/>
        </authorList>
    </citation>
    <scope>NUCLEOTIDE SEQUENCE [LARGE SCALE GENOMIC DNA]</scope>
    <source>
        <strain evidence="10 11">CCM 7759</strain>
    </source>
</reference>
<dbReference type="CDD" id="cd03225">
    <property type="entry name" value="ABC_cobalt_CbiO_domain1"/>
    <property type="match status" value="2"/>
</dbReference>
<name>A0ABV6DFZ4_9BACL</name>
<dbReference type="PROSITE" id="PS50893">
    <property type="entry name" value="ABC_TRANSPORTER_2"/>
    <property type="match status" value="2"/>
</dbReference>
<evidence type="ECO:0000313" key="10">
    <source>
        <dbReference type="EMBL" id="MFC0211549.1"/>
    </source>
</evidence>
<protein>
    <submittedName>
        <fullName evidence="10">ABC transporter ATP-binding protein</fullName>
    </submittedName>
</protein>
<evidence type="ECO:0000259" key="9">
    <source>
        <dbReference type="PROSITE" id="PS50893"/>
    </source>
</evidence>
<dbReference type="GO" id="GO:0005524">
    <property type="term" value="F:ATP binding"/>
    <property type="evidence" value="ECO:0007669"/>
    <property type="project" value="UniProtKB-KW"/>
</dbReference>
<dbReference type="EMBL" id="JBHLWN010000020">
    <property type="protein sequence ID" value="MFC0211549.1"/>
    <property type="molecule type" value="Genomic_DNA"/>
</dbReference>
<comment type="subcellular location">
    <subcellularLocation>
        <location evidence="1">Cell membrane</location>
        <topology evidence="1">Peripheral membrane protein</topology>
    </subcellularLocation>
</comment>
<dbReference type="InterPro" id="IPR003593">
    <property type="entry name" value="AAA+_ATPase"/>
</dbReference>
<keyword evidence="8" id="KW-0472">Membrane</keyword>
<evidence type="ECO:0000256" key="1">
    <source>
        <dbReference type="ARBA" id="ARBA00004202"/>
    </source>
</evidence>
<dbReference type="PANTHER" id="PTHR43553:SF27">
    <property type="entry name" value="ENERGY-COUPLING FACTOR TRANSPORTER ATP-BINDING PROTEIN ECFA2"/>
    <property type="match status" value="1"/>
</dbReference>
<evidence type="ECO:0000313" key="11">
    <source>
        <dbReference type="Proteomes" id="UP001589776"/>
    </source>
</evidence>
<keyword evidence="7" id="KW-1278">Translocase</keyword>
<dbReference type="InterPro" id="IPR015856">
    <property type="entry name" value="ABC_transpr_CbiO/EcfA_su"/>
</dbReference>
<dbReference type="InterPro" id="IPR050095">
    <property type="entry name" value="ECF_ABC_transporter_ATP-bd"/>
</dbReference>
<keyword evidence="11" id="KW-1185">Reference proteome</keyword>
<evidence type="ECO:0000256" key="8">
    <source>
        <dbReference type="ARBA" id="ARBA00023136"/>
    </source>
</evidence>
<evidence type="ECO:0000256" key="2">
    <source>
        <dbReference type="ARBA" id="ARBA00005417"/>
    </source>
</evidence>
<proteinExistence type="inferred from homology"/>
<dbReference type="SMART" id="SM00382">
    <property type="entry name" value="AAA"/>
    <property type="match status" value="2"/>
</dbReference>
<dbReference type="Gene3D" id="3.40.50.300">
    <property type="entry name" value="P-loop containing nucleotide triphosphate hydrolases"/>
    <property type="match status" value="2"/>
</dbReference>
<dbReference type="InterPro" id="IPR027417">
    <property type="entry name" value="P-loop_NTPase"/>
</dbReference>
<evidence type="ECO:0000256" key="6">
    <source>
        <dbReference type="ARBA" id="ARBA00022840"/>
    </source>
</evidence>
<evidence type="ECO:0000256" key="7">
    <source>
        <dbReference type="ARBA" id="ARBA00022967"/>
    </source>
</evidence>
<dbReference type="PROSITE" id="PS00211">
    <property type="entry name" value="ABC_TRANSPORTER_1"/>
    <property type="match status" value="1"/>
</dbReference>
<evidence type="ECO:0000256" key="5">
    <source>
        <dbReference type="ARBA" id="ARBA00022741"/>
    </source>
</evidence>
<comment type="similarity">
    <text evidence="2">Belongs to the ABC transporter superfamily.</text>
</comment>
<sequence>MALLEVTDLHFTYPEQTRSVLSGIDFSVRAGELIVLCGPSGCGKTTLLRLLKSELQPAGRLQGEVRFYGKPLPQQDPAELACRIGLVQQDPENQIVMENVRQELAFGLENMGVPADVMRRRIAELAHFFGLERWLHKRTETLSGGQKQIVNLAAALLLQPDLLLLDEPTAQLDPVTAKDFLQMLRRLNEELGITVIVTEHRLEELLPMADRVLMLGGDGRLEFDGASRDWVVHVHQKRDPRYEPYLPSLARLYLSVHERKGKHEAGPGDAGEVPLQVKEGKRWIRQLLAKVEPDQAAATRPEQAADKPRAARPCLLECREVTFGYADERLPVLRQLDLKVEEGAFLAIVGGNGAGKSTLLKLAAGLEKPKQGDVLLRGMPIRKMKRAELYRELGYLSQNPLAYFLEDTVEEELRRAAERSGGEGSRETLRELIELLNLQAVLRMHPHDLSGGELQRAALAGVLLSGPKLLLLDEPTKGLDPQLKKTWGELLTGLHKKGVTIVMVTHDVEFAAAYASECAMLFDGEIASTGAPGPFFSQNFFYTTAINRVARELFPDAVTFREVMNRCARLVSPS</sequence>